<keyword evidence="12" id="KW-1185">Reference proteome</keyword>
<evidence type="ECO:0000256" key="3">
    <source>
        <dbReference type="ARBA" id="ARBA00022771"/>
    </source>
</evidence>
<dbReference type="InterPro" id="IPR050274">
    <property type="entry name" value="Nuclear_hormone_rcpt_NR2"/>
</dbReference>
<dbReference type="GO" id="GO:0043565">
    <property type="term" value="F:sequence-specific DNA binding"/>
    <property type="evidence" value="ECO:0007669"/>
    <property type="project" value="InterPro"/>
</dbReference>
<comment type="subcellular location">
    <subcellularLocation>
        <location evidence="1">Nucleus</location>
    </subcellularLocation>
</comment>
<evidence type="ECO:0000259" key="10">
    <source>
        <dbReference type="PROSITE" id="PS51030"/>
    </source>
</evidence>
<dbReference type="OrthoDB" id="5774777at2759"/>
<gene>
    <name evidence="11" type="primary">USP</name>
    <name evidence="11" type="ORF">EVAR_95880_1</name>
</gene>
<comment type="caution">
    <text evidence="11">The sequence shown here is derived from an EMBL/GenBank/DDBJ whole genome shotgun (WGS) entry which is preliminary data.</text>
</comment>
<evidence type="ECO:0000256" key="4">
    <source>
        <dbReference type="ARBA" id="ARBA00022833"/>
    </source>
</evidence>
<dbReference type="PRINTS" id="PR00047">
    <property type="entry name" value="STROIDFINGER"/>
</dbReference>
<keyword evidence="4" id="KW-0862">Zinc</keyword>
<evidence type="ECO:0000256" key="2">
    <source>
        <dbReference type="ARBA" id="ARBA00022723"/>
    </source>
</evidence>
<evidence type="ECO:0000256" key="6">
    <source>
        <dbReference type="ARBA" id="ARBA00023125"/>
    </source>
</evidence>
<evidence type="ECO:0000313" key="12">
    <source>
        <dbReference type="Proteomes" id="UP000299102"/>
    </source>
</evidence>
<evidence type="ECO:0000256" key="9">
    <source>
        <dbReference type="ARBA" id="ARBA00023242"/>
    </source>
</evidence>
<protein>
    <submittedName>
        <fullName evidence="11">Protein ultraspiracle homolog</fullName>
    </submittedName>
</protein>
<evidence type="ECO:0000256" key="1">
    <source>
        <dbReference type="ARBA" id="ARBA00004123"/>
    </source>
</evidence>
<evidence type="ECO:0000256" key="5">
    <source>
        <dbReference type="ARBA" id="ARBA00023015"/>
    </source>
</evidence>
<dbReference type="SMART" id="SM00399">
    <property type="entry name" value="ZnF_C4"/>
    <property type="match status" value="1"/>
</dbReference>
<accession>A0A4C1VJZ3</accession>
<dbReference type="STRING" id="151549.A0A4C1VJZ3"/>
<keyword evidence="9" id="KW-0539">Nucleus</keyword>
<dbReference type="GO" id="GO:0008270">
    <property type="term" value="F:zinc ion binding"/>
    <property type="evidence" value="ECO:0007669"/>
    <property type="project" value="UniProtKB-KW"/>
</dbReference>
<evidence type="ECO:0000313" key="11">
    <source>
        <dbReference type="EMBL" id="GBP39428.1"/>
    </source>
</evidence>
<dbReference type="EMBL" id="BGZK01000365">
    <property type="protein sequence ID" value="GBP39428.1"/>
    <property type="molecule type" value="Genomic_DNA"/>
</dbReference>
<keyword evidence="2" id="KW-0479">Metal-binding</keyword>
<dbReference type="InterPro" id="IPR001628">
    <property type="entry name" value="Znf_hrmn_rcpt"/>
</dbReference>
<sequence length="320" mass="34876">MQSVSIRFLYLHTLRLRVTSAQTNKHNKINALLPITACTLRTPLVWRATLACVGAQCDLVNAGQMGSGVNGILGFMPYYIIDPASPRPPINGQAGLPRYRTRVEYRHEVTIPTVAFRPESESSGHYTSITPQPFSISPLPAPSATSFSFRYPIPTQRAGNVPCHCATGLHHRILFTKHNVPTELVKTIKMNSSRKGLPIIIVEEIHCPPPDSTIRSSLLSEEPSSPLGWSPAGSALVAAALAPPTLRPWLPDPPPKKNNHLGLICVVCGDTSSGKHYGILACNGCSGFFKRLEQFDLNIIIEDSKNPSTPKFQTSWSNGV</sequence>
<evidence type="ECO:0000256" key="8">
    <source>
        <dbReference type="ARBA" id="ARBA00023170"/>
    </source>
</evidence>
<keyword evidence="7" id="KW-0804">Transcription</keyword>
<dbReference type="Pfam" id="PF00105">
    <property type="entry name" value="zf-C4"/>
    <property type="match status" value="1"/>
</dbReference>
<organism evidence="11 12">
    <name type="scientific">Eumeta variegata</name>
    <name type="common">Bagworm moth</name>
    <name type="synonym">Eumeta japonica</name>
    <dbReference type="NCBI Taxonomy" id="151549"/>
    <lineage>
        <taxon>Eukaryota</taxon>
        <taxon>Metazoa</taxon>
        <taxon>Ecdysozoa</taxon>
        <taxon>Arthropoda</taxon>
        <taxon>Hexapoda</taxon>
        <taxon>Insecta</taxon>
        <taxon>Pterygota</taxon>
        <taxon>Neoptera</taxon>
        <taxon>Endopterygota</taxon>
        <taxon>Lepidoptera</taxon>
        <taxon>Glossata</taxon>
        <taxon>Ditrysia</taxon>
        <taxon>Tineoidea</taxon>
        <taxon>Psychidae</taxon>
        <taxon>Oiketicinae</taxon>
        <taxon>Eumeta</taxon>
    </lineage>
</organism>
<dbReference type="InterPro" id="IPR013088">
    <property type="entry name" value="Znf_NHR/GATA"/>
</dbReference>
<keyword evidence="3" id="KW-0863">Zinc-finger</keyword>
<dbReference type="AlphaFoldDB" id="A0A4C1VJZ3"/>
<keyword evidence="6" id="KW-0238">DNA-binding</keyword>
<keyword evidence="5" id="KW-0805">Transcription regulation</keyword>
<dbReference type="SUPFAM" id="SSF57716">
    <property type="entry name" value="Glucocorticoid receptor-like (DNA-binding domain)"/>
    <property type="match status" value="1"/>
</dbReference>
<dbReference type="PROSITE" id="PS00031">
    <property type="entry name" value="NUCLEAR_REC_DBD_1"/>
    <property type="match status" value="1"/>
</dbReference>
<feature type="domain" description="Nuclear receptor" evidence="10">
    <location>
        <begin position="262"/>
        <end position="291"/>
    </location>
</feature>
<evidence type="ECO:0000256" key="7">
    <source>
        <dbReference type="ARBA" id="ARBA00023163"/>
    </source>
</evidence>
<keyword evidence="8" id="KW-0675">Receptor</keyword>
<dbReference type="Gene3D" id="3.30.50.10">
    <property type="entry name" value="Erythroid Transcription Factor GATA-1, subunit A"/>
    <property type="match status" value="1"/>
</dbReference>
<proteinExistence type="predicted"/>
<dbReference type="GO" id="GO:0005634">
    <property type="term" value="C:nucleus"/>
    <property type="evidence" value="ECO:0007669"/>
    <property type="project" value="UniProtKB-SubCell"/>
</dbReference>
<dbReference type="PANTHER" id="PTHR24083">
    <property type="entry name" value="NUCLEAR HORMONE RECEPTOR"/>
    <property type="match status" value="1"/>
</dbReference>
<dbReference type="GO" id="GO:0003700">
    <property type="term" value="F:DNA-binding transcription factor activity"/>
    <property type="evidence" value="ECO:0007669"/>
    <property type="project" value="InterPro"/>
</dbReference>
<reference evidence="11 12" key="1">
    <citation type="journal article" date="2019" name="Commun. Biol.">
        <title>The bagworm genome reveals a unique fibroin gene that provides high tensile strength.</title>
        <authorList>
            <person name="Kono N."/>
            <person name="Nakamura H."/>
            <person name="Ohtoshi R."/>
            <person name="Tomita M."/>
            <person name="Numata K."/>
            <person name="Arakawa K."/>
        </authorList>
    </citation>
    <scope>NUCLEOTIDE SEQUENCE [LARGE SCALE GENOMIC DNA]</scope>
</reference>
<dbReference type="PROSITE" id="PS51030">
    <property type="entry name" value="NUCLEAR_REC_DBD_2"/>
    <property type="match status" value="1"/>
</dbReference>
<name>A0A4C1VJZ3_EUMVA</name>
<dbReference type="Proteomes" id="UP000299102">
    <property type="component" value="Unassembled WGS sequence"/>
</dbReference>